<feature type="transmembrane region" description="Helical" evidence="1">
    <location>
        <begin position="95"/>
        <end position="117"/>
    </location>
</feature>
<keyword evidence="3" id="KW-1185">Reference proteome</keyword>
<keyword evidence="1" id="KW-1133">Transmembrane helix</keyword>
<feature type="transmembrane region" description="Helical" evidence="1">
    <location>
        <begin position="67"/>
        <end position="89"/>
    </location>
</feature>
<gene>
    <name evidence="2" type="ORF">EOD42_16085</name>
</gene>
<feature type="transmembrane region" description="Helical" evidence="1">
    <location>
        <begin position="12"/>
        <end position="35"/>
    </location>
</feature>
<name>A0A437MDJ0_9PROT</name>
<proteinExistence type="predicted"/>
<evidence type="ECO:0008006" key="4">
    <source>
        <dbReference type="Google" id="ProtNLM"/>
    </source>
</evidence>
<protein>
    <recommendedName>
        <fullName evidence="4">DUF2069 domain-containing protein</fullName>
    </recommendedName>
</protein>
<dbReference type="AlphaFoldDB" id="A0A437MDJ0"/>
<keyword evidence="1" id="KW-0472">Membrane</keyword>
<dbReference type="Proteomes" id="UP000282957">
    <property type="component" value="Unassembled WGS sequence"/>
</dbReference>
<comment type="caution">
    <text evidence="2">The sequence shown here is derived from an EMBL/GenBank/DDBJ whole genome shotgun (WGS) entry which is preliminary data.</text>
</comment>
<organism evidence="2 3">
    <name type="scientific">Rhodovarius crocodyli</name>
    <dbReference type="NCBI Taxonomy" id="1979269"/>
    <lineage>
        <taxon>Bacteria</taxon>
        <taxon>Pseudomonadati</taxon>
        <taxon>Pseudomonadota</taxon>
        <taxon>Alphaproteobacteria</taxon>
        <taxon>Acetobacterales</taxon>
        <taxon>Roseomonadaceae</taxon>
        <taxon>Rhodovarius</taxon>
    </lineage>
</organism>
<dbReference type="EMBL" id="SACL01000005">
    <property type="protein sequence ID" value="RVT95711.1"/>
    <property type="molecule type" value="Genomic_DNA"/>
</dbReference>
<evidence type="ECO:0000256" key="1">
    <source>
        <dbReference type="SAM" id="Phobius"/>
    </source>
</evidence>
<reference evidence="2 3" key="1">
    <citation type="submission" date="2019-01" db="EMBL/GenBank/DDBJ databases">
        <authorList>
            <person name="Chen W.-M."/>
        </authorList>
    </citation>
    <scope>NUCLEOTIDE SEQUENCE [LARGE SCALE GENOMIC DNA]</scope>
    <source>
        <strain evidence="2 3">CCP-6</strain>
    </source>
</reference>
<sequence>MTMNLLRFALKLDAASCLGMGVLLAAGAGTLAPLLGLPRGLLLGAGIALLPFALFVGWLSTRPSRGLVWLVVAVNALWVLESLAVVVLLHPTALGQAFVLVQAVAVAGTTALQGLGLRRRLA</sequence>
<keyword evidence="1" id="KW-0812">Transmembrane</keyword>
<accession>A0A437MDJ0</accession>
<evidence type="ECO:0000313" key="2">
    <source>
        <dbReference type="EMBL" id="RVT95711.1"/>
    </source>
</evidence>
<feature type="transmembrane region" description="Helical" evidence="1">
    <location>
        <begin position="41"/>
        <end position="60"/>
    </location>
</feature>
<evidence type="ECO:0000313" key="3">
    <source>
        <dbReference type="Proteomes" id="UP000282957"/>
    </source>
</evidence>